<dbReference type="PROSITE" id="PS51371">
    <property type="entry name" value="CBS"/>
    <property type="match status" value="1"/>
</dbReference>
<dbReference type="Proteomes" id="UP000249902">
    <property type="component" value="Unassembled WGS sequence"/>
</dbReference>
<dbReference type="InterPro" id="IPR046342">
    <property type="entry name" value="CBS_dom_sf"/>
</dbReference>
<reference evidence="5 7" key="3">
    <citation type="submission" date="2018-06" db="EMBL/GenBank/DDBJ databases">
        <authorList>
            <consortium name="Pathogen Informatics"/>
            <person name="Doyle S."/>
        </authorList>
    </citation>
    <scope>NUCLEOTIDE SEQUENCE [LARGE SCALE GENOMIC DNA]</scope>
    <source>
        <strain evidence="5 7">NCTC11653</strain>
    </source>
</reference>
<evidence type="ECO:0000259" key="3">
    <source>
        <dbReference type="PROSITE" id="PS51371"/>
    </source>
</evidence>
<reference evidence="4" key="1">
    <citation type="journal article" date="2017" name="Genome Announc.">
        <title>Twelve Complete Reference Genomes of Clinical Isolates in the Capnocytophaga Genus.</title>
        <authorList>
            <person name="Villarma A."/>
            <person name="Gulvik C.A."/>
            <person name="Rowe L.A."/>
            <person name="Sheth M."/>
            <person name="Juieng P."/>
            <person name="Nicholson A.C."/>
            <person name="Loparev V.N."/>
            <person name="McQuiston J.R."/>
        </authorList>
    </citation>
    <scope>NUCLEOTIDE SEQUENCE</scope>
    <source>
        <strain evidence="4">KC1668</strain>
    </source>
</reference>
<evidence type="ECO:0000313" key="6">
    <source>
        <dbReference type="Proteomes" id="UP000217301"/>
    </source>
</evidence>
<name>A0AAX2ICJ2_CAPSP</name>
<dbReference type="RefSeq" id="WP_002681785.1">
    <property type="nucleotide sequence ID" value="NZ_CP022385.1"/>
</dbReference>
<protein>
    <submittedName>
        <fullName evidence="5">Manganese-dependent inorganic pyrophosphatase</fullName>
    </submittedName>
    <submittedName>
        <fullName evidence="4">XRE family transcriptional regulator</fullName>
    </submittedName>
</protein>
<dbReference type="Pfam" id="PF00571">
    <property type="entry name" value="CBS"/>
    <property type="match status" value="2"/>
</dbReference>
<dbReference type="EMBL" id="UAVP01000008">
    <property type="protein sequence ID" value="SQA76080.1"/>
    <property type="molecule type" value="Genomic_DNA"/>
</dbReference>
<evidence type="ECO:0000256" key="1">
    <source>
        <dbReference type="ARBA" id="ARBA00023122"/>
    </source>
</evidence>
<proteinExistence type="predicted"/>
<dbReference type="CDD" id="cd02205">
    <property type="entry name" value="CBS_pair_SF"/>
    <property type="match status" value="1"/>
</dbReference>
<evidence type="ECO:0000313" key="5">
    <source>
        <dbReference type="EMBL" id="SQA76080.1"/>
    </source>
</evidence>
<dbReference type="PANTHER" id="PTHR43080:SF2">
    <property type="entry name" value="CBS DOMAIN-CONTAINING PROTEIN"/>
    <property type="match status" value="1"/>
</dbReference>
<dbReference type="Proteomes" id="UP000217301">
    <property type="component" value="Chromosome"/>
</dbReference>
<gene>
    <name evidence="4" type="ORF">CGC55_06490</name>
    <name evidence="5" type="ORF">NCTC11653_01994</name>
</gene>
<dbReference type="Gene3D" id="3.10.580.10">
    <property type="entry name" value="CBS-domain"/>
    <property type="match status" value="1"/>
</dbReference>
<dbReference type="InterPro" id="IPR000644">
    <property type="entry name" value="CBS_dom"/>
</dbReference>
<dbReference type="AlphaFoldDB" id="A0AAX2ICJ2"/>
<organism evidence="5 7">
    <name type="scientific">Capnocytophaga sputigena</name>
    <dbReference type="NCBI Taxonomy" id="1019"/>
    <lineage>
        <taxon>Bacteria</taxon>
        <taxon>Pseudomonadati</taxon>
        <taxon>Bacteroidota</taxon>
        <taxon>Flavobacteriia</taxon>
        <taxon>Flavobacteriales</taxon>
        <taxon>Flavobacteriaceae</taxon>
        <taxon>Capnocytophaga</taxon>
    </lineage>
</organism>
<keyword evidence="1 2" id="KW-0129">CBS domain</keyword>
<evidence type="ECO:0000313" key="7">
    <source>
        <dbReference type="Proteomes" id="UP000249902"/>
    </source>
</evidence>
<dbReference type="KEGG" id="cspu:CGC55_06490"/>
<sequence length="326" mass="37700">MNIKDEFSEMVREITTNKEKTFNITTRDLLGYFYYEKRSSGNKARIDEFLKEKNLVTEPNYQETWIDGEITLKHKETAKSKLGKDPILKISILPSANNVPVTITRDAKISEAITLMMMKKFSQLPVMSNPKSVAGFISWETLAIGISNGNTSSDVKDYLKTDFIILPKDTPLLEAIKIVIKEEVILVQEKDKSLSGIVTIADISSQFFSLTEPFLLLERIENLIRLLLDDKFLIEDIKGICQQGEEEPKFIDDLTFGQYIRLIENEEGWNKLGLKIERKLFIKQLDEIRKTRNDIMHFDTDGITDKQRNDLVNMAHFLTELVKYRY</sequence>
<accession>A0AAX2ICJ2</accession>
<feature type="domain" description="CBS" evidence="3">
    <location>
        <begin position="96"/>
        <end position="152"/>
    </location>
</feature>
<reference evidence="6" key="2">
    <citation type="submission" date="2017-06" db="EMBL/GenBank/DDBJ databases">
        <title>Capnocytophaga spp. assemblies.</title>
        <authorList>
            <person name="Gulvik C.A."/>
        </authorList>
    </citation>
    <scope>NUCLEOTIDE SEQUENCE [LARGE SCALE GENOMIC DNA]</scope>
    <source>
        <strain evidence="6">KC1668</strain>
    </source>
</reference>
<evidence type="ECO:0000256" key="2">
    <source>
        <dbReference type="PROSITE-ProRule" id="PRU00703"/>
    </source>
</evidence>
<dbReference type="EMBL" id="CP022385">
    <property type="protein sequence ID" value="ATA84171.1"/>
    <property type="molecule type" value="Genomic_DNA"/>
</dbReference>
<dbReference type="InterPro" id="IPR051257">
    <property type="entry name" value="Diverse_CBS-Domain"/>
</dbReference>
<dbReference type="PANTHER" id="PTHR43080">
    <property type="entry name" value="CBS DOMAIN-CONTAINING PROTEIN CBSX3, MITOCHONDRIAL"/>
    <property type="match status" value="1"/>
</dbReference>
<evidence type="ECO:0000313" key="4">
    <source>
        <dbReference type="EMBL" id="ATA84171.1"/>
    </source>
</evidence>
<dbReference type="SUPFAM" id="SSF54631">
    <property type="entry name" value="CBS-domain pair"/>
    <property type="match status" value="1"/>
</dbReference>
<keyword evidence="6" id="KW-1185">Reference proteome</keyword>